<gene>
    <name evidence="2" type="ORF">EGI11_10160</name>
</gene>
<dbReference type="Gene3D" id="2.40.128.410">
    <property type="match status" value="1"/>
</dbReference>
<comment type="caution">
    <text evidence="2">The sequence shown here is derived from an EMBL/GenBank/DDBJ whole genome shotgun (WGS) entry which is preliminary data.</text>
</comment>
<organism evidence="2 3">
    <name type="scientific">Kaistella daneshvariae</name>
    <dbReference type="NCBI Taxonomy" id="2487074"/>
    <lineage>
        <taxon>Bacteria</taxon>
        <taxon>Pseudomonadati</taxon>
        <taxon>Bacteroidota</taxon>
        <taxon>Flavobacteriia</taxon>
        <taxon>Flavobacteriales</taxon>
        <taxon>Weeksellaceae</taxon>
        <taxon>Chryseobacterium group</taxon>
        <taxon>Kaistella</taxon>
    </lineage>
</organism>
<accession>A0A3N0WTQ9</accession>
<feature type="chain" id="PRO_5018014507" evidence="1">
    <location>
        <begin position="25"/>
        <end position="177"/>
    </location>
</feature>
<dbReference type="RefSeq" id="WP_123266750.1">
    <property type="nucleotide sequence ID" value="NZ_RJUG01000004.1"/>
</dbReference>
<evidence type="ECO:0000313" key="2">
    <source>
        <dbReference type="EMBL" id="ROI08460.1"/>
    </source>
</evidence>
<protein>
    <submittedName>
        <fullName evidence="2">DUF4251 domain-containing protein</fullName>
    </submittedName>
</protein>
<dbReference type="EMBL" id="RJUG01000004">
    <property type="protein sequence ID" value="ROI08460.1"/>
    <property type="molecule type" value="Genomic_DNA"/>
</dbReference>
<dbReference type="OrthoDB" id="1097715at2"/>
<keyword evidence="1" id="KW-0732">Signal</keyword>
<evidence type="ECO:0000256" key="1">
    <source>
        <dbReference type="SAM" id="SignalP"/>
    </source>
</evidence>
<dbReference type="PROSITE" id="PS51257">
    <property type="entry name" value="PROKAR_LIPOPROTEIN"/>
    <property type="match status" value="1"/>
</dbReference>
<dbReference type="InterPro" id="IPR025347">
    <property type="entry name" value="DUF4251"/>
</dbReference>
<proteinExistence type="predicted"/>
<feature type="signal peptide" evidence="1">
    <location>
        <begin position="1"/>
        <end position="24"/>
    </location>
</feature>
<dbReference type="Proteomes" id="UP000270224">
    <property type="component" value="Unassembled WGS sequence"/>
</dbReference>
<dbReference type="Pfam" id="PF14059">
    <property type="entry name" value="DUF4251"/>
    <property type="match status" value="1"/>
</dbReference>
<reference evidence="3" key="2">
    <citation type="submission" date="2018-11" db="EMBL/GenBank/DDBJ databases">
        <title>Proposal to divide the Flavobacteriaceae and reorganize its genera based on Amino Acid Identity values calculated from whole genome sequences.</title>
        <authorList>
            <person name="Nicholson A.C."/>
            <person name="Gulvik C.A."/>
            <person name="Whitney A.M."/>
            <person name="Humrighouse B.W."/>
            <person name="Bell M."/>
            <person name="Holmens B."/>
            <person name="Steigerwalt A."/>
            <person name="Villarma A."/>
            <person name="Sheth M."/>
            <person name="Batra D."/>
            <person name="Pryor J."/>
            <person name="Bernardet J.-F."/>
            <person name="Hugo C."/>
            <person name="Kampfer P."/>
            <person name="Newman J."/>
            <person name="Mcquiston J.R."/>
        </authorList>
    </citation>
    <scope>NUCLEOTIDE SEQUENCE [LARGE SCALE GENOMIC DNA]</scope>
    <source>
        <strain evidence="3">H3056</strain>
    </source>
</reference>
<sequence length="177" mass="19708">MKNLTTLLSSLFIFLFLSSCGTQSTISSEKVQSLVDGGEFTFMAERANPTNYDVINIMNSFPTSSSSQMLTLDPGYTIELKKDELDVVMPYFGRMYTSSMKSDNSFRFTSKEFTVNRSTGSKGSSVFVIMPTDQQIVTKIVMEVYKNGKTYVAIQSTDRQPITYDGYITANTASAKN</sequence>
<reference evidence="3" key="1">
    <citation type="submission" date="2018-11" db="EMBL/GenBank/DDBJ databases">
        <title>Proposal to divide the Flavobacteriaceae and reorganize its genera based on Amino Acid Identity values calculated from whole genome sequences.</title>
        <authorList>
            <person name="Nicholson A.C."/>
            <person name="Gulvik C.A."/>
            <person name="Whitney A.M."/>
            <person name="Humrighouse B.W."/>
            <person name="Bell M."/>
            <person name="Holmes B."/>
            <person name="Steigerwalt A."/>
            <person name="Villarma A."/>
            <person name="Sheth M."/>
            <person name="Batra D."/>
            <person name="Pryor J."/>
            <person name="Bernardet J.-F."/>
            <person name="Hugo C."/>
            <person name="Kampfer P."/>
            <person name="Newman J."/>
            <person name="Mcquiston J.R."/>
        </authorList>
    </citation>
    <scope>NUCLEOTIDE SEQUENCE [LARGE SCALE GENOMIC DNA]</scope>
    <source>
        <strain evidence="3">H3056</strain>
    </source>
</reference>
<name>A0A3N0WTQ9_9FLAO</name>
<evidence type="ECO:0000313" key="3">
    <source>
        <dbReference type="Proteomes" id="UP000270224"/>
    </source>
</evidence>
<dbReference type="AlphaFoldDB" id="A0A3N0WTQ9"/>